<feature type="transmembrane region" description="Helical" evidence="2">
    <location>
        <begin position="12"/>
        <end position="30"/>
    </location>
</feature>
<dbReference type="RefSeq" id="WP_116755791.1">
    <property type="nucleotide sequence ID" value="NZ_JBHUEX010000001.1"/>
</dbReference>
<evidence type="ECO:0000256" key="1">
    <source>
        <dbReference type="SAM" id="MobiDB-lite"/>
    </source>
</evidence>
<gene>
    <name evidence="3" type="ORF">DDQ50_06350</name>
</gene>
<accession>A0A2V1HYU7</accession>
<dbReference type="AlphaFoldDB" id="A0A2V1HYU7"/>
<reference evidence="3 4" key="1">
    <citation type="submission" date="2018-05" db="EMBL/GenBank/DDBJ databases">
        <title>Amnibacterium sp. M8JJ-5, whole genome shotgun sequence.</title>
        <authorList>
            <person name="Tuo L."/>
        </authorList>
    </citation>
    <scope>NUCLEOTIDE SEQUENCE [LARGE SCALE GENOMIC DNA]</scope>
    <source>
        <strain evidence="3 4">M8JJ-5</strain>
    </source>
</reference>
<feature type="region of interest" description="Disordered" evidence="1">
    <location>
        <begin position="101"/>
        <end position="124"/>
    </location>
</feature>
<keyword evidence="2" id="KW-0812">Transmembrane</keyword>
<dbReference type="EMBL" id="QEOP01000001">
    <property type="protein sequence ID" value="PVZ96057.1"/>
    <property type="molecule type" value="Genomic_DNA"/>
</dbReference>
<evidence type="ECO:0000313" key="3">
    <source>
        <dbReference type="EMBL" id="PVZ96057.1"/>
    </source>
</evidence>
<keyword evidence="4" id="KW-1185">Reference proteome</keyword>
<comment type="caution">
    <text evidence="3">The sequence shown here is derived from an EMBL/GenBank/DDBJ whole genome shotgun (WGS) entry which is preliminary data.</text>
</comment>
<evidence type="ECO:0000313" key="4">
    <source>
        <dbReference type="Proteomes" id="UP000244893"/>
    </source>
</evidence>
<proteinExistence type="predicted"/>
<name>A0A2V1HYU7_9MICO</name>
<protein>
    <submittedName>
        <fullName evidence="3">Uncharacterized protein</fullName>
    </submittedName>
</protein>
<dbReference type="Proteomes" id="UP000244893">
    <property type="component" value="Unassembled WGS sequence"/>
</dbReference>
<sequence length="124" mass="13265">MTPNYAEAILPLLAVLGIVLLGIQFVVSGVRGRAKARRDARYRLDHATELGTRLLNEIGPMSDLDLLHFYNLLAIHVSAFGHADADALRSLAADARALGAQRGRPLGGLPPLAPVSPIGPRTRK</sequence>
<keyword evidence="2" id="KW-0472">Membrane</keyword>
<feature type="compositionally biased region" description="Low complexity" evidence="1">
    <location>
        <begin position="101"/>
        <end position="110"/>
    </location>
</feature>
<keyword evidence="2" id="KW-1133">Transmembrane helix</keyword>
<evidence type="ECO:0000256" key="2">
    <source>
        <dbReference type="SAM" id="Phobius"/>
    </source>
</evidence>
<organism evidence="3 4">
    <name type="scientific">Amnibacterium flavum</name>
    <dbReference type="NCBI Taxonomy" id="2173173"/>
    <lineage>
        <taxon>Bacteria</taxon>
        <taxon>Bacillati</taxon>
        <taxon>Actinomycetota</taxon>
        <taxon>Actinomycetes</taxon>
        <taxon>Micrococcales</taxon>
        <taxon>Microbacteriaceae</taxon>
        <taxon>Amnibacterium</taxon>
    </lineage>
</organism>